<sequence length="265" mass="30865">MKASSLGFSSLEAQFKETGSVPHQIFYKQHKVRDESNDRPSDLTLFVCNIPPYYNEECMKQLFRTCGVVKSVYFASVESPTEIQEKPKSLFDEVEEIEGYKVAYVVFTSANDLQKALSWKPTKPVVISNDEFSLMTGLKKWCQEYNDSFILPSDLDKEISKFMSNYDNTVKESEISVKQSAEPNEEGWVTVTKRGRNPGFARKHSVKSNIMKTIQRKKRKKTLLNFYTFQIKESKMNHLTKLREKFEEDKKKIEALKSKRKFKPF</sequence>
<dbReference type="CDD" id="cd12951">
    <property type="entry name" value="RRP7_Rrp7A"/>
    <property type="match status" value="1"/>
</dbReference>
<dbReference type="GO" id="GO:0003676">
    <property type="term" value="F:nucleic acid binding"/>
    <property type="evidence" value="ECO:0007669"/>
    <property type="project" value="InterPro"/>
</dbReference>
<keyword evidence="4" id="KW-1185">Reference proteome</keyword>
<dbReference type="InterPro" id="IPR040446">
    <property type="entry name" value="RRP7"/>
</dbReference>
<dbReference type="SUPFAM" id="SSF54928">
    <property type="entry name" value="RNA-binding domain, RBD"/>
    <property type="match status" value="1"/>
</dbReference>
<proteinExistence type="inferred from homology"/>
<accession>A0AAN9YB00</accession>
<dbReference type="Gene3D" id="3.30.70.330">
    <property type="match status" value="1"/>
</dbReference>
<comment type="similarity">
    <text evidence="1">Belongs to the RRP7 family.</text>
</comment>
<evidence type="ECO:0000259" key="2">
    <source>
        <dbReference type="PROSITE" id="PS50197"/>
    </source>
</evidence>
<dbReference type="InterPro" id="IPR012677">
    <property type="entry name" value="Nucleotide-bd_a/b_plait_sf"/>
</dbReference>
<dbReference type="EMBL" id="JBBCAQ010000004">
    <property type="protein sequence ID" value="KAK7604130.1"/>
    <property type="molecule type" value="Genomic_DNA"/>
</dbReference>
<dbReference type="GO" id="GO:0032545">
    <property type="term" value="C:CURI complex"/>
    <property type="evidence" value="ECO:0007669"/>
    <property type="project" value="TreeGrafter"/>
</dbReference>
<dbReference type="AlphaFoldDB" id="A0AAN9YB00"/>
<dbReference type="InterPro" id="IPR024326">
    <property type="entry name" value="RRP7_C"/>
</dbReference>
<dbReference type="PANTHER" id="PTHR13191">
    <property type="entry name" value="RIBOSOMAL RNA PROCESSING PROTEIN 7-RELATED"/>
    <property type="match status" value="1"/>
</dbReference>
<dbReference type="GO" id="GO:0006364">
    <property type="term" value="P:rRNA processing"/>
    <property type="evidence" value="ECO:0007669"/>
    <property type="project" value="TreeGrafter"/>
</dbReference>
<dbReference type="CDD" id="cd12294">
    <property type="entry name" value="RRM_Rrp7A"/>
    <property type="match status" value="1"/>
</dbReference>
<dbReference type="PANTHER" id="PTHR13191:SF0">
    <property type="entry name" value="RIBOSOMAL RNA-PROCESSING PROTEIN 7 HOMOLOG A-RELATED"/>
    <property type="match status" value="1"/>
</dbReference>
<feature type="domain" description="BEACH" evidence="2">
    <location>
        <begin position="1"/>
        <end position="33"/>
    </location>
</feature>
<gene>
    <name evidence="3" type="ORF">V9T40_004403</name>
</gene>
<dbReference type="Proteomes" id="UP001367676">
    <property type="component" value="Unassembled WGS sequence"/>
</dbReference>
<dbReference type="Gene3D" id="6.10.250.1770">
    <property type="match status" value="1"/>
</dbReference>
<dbReference type="InterPro" id="IPR000409">
    <property type="entry name" value="BEACH_dom"/>
</dbReference>
<dbReference type="GO" id="GO:0034456">
    <property type="term" value="C:UTP-C complex"/>
    <property type="evidence" value="ECO:0007669"/>
    <property type="project" value="TreeGrafter"/>
</dbReference>
<dbReference type="PROSITE" id="PS50197">
    <property type="entry name" value="BEACH"/>
    <property type="match status" value="1"/>
</dbReference>
<evidence type="ECO:0000256" key="1">
    <source>
        <dbReference type="ARBA" id="ARBA00006110"/>
    </source>
</evidence>
<dbReference type="GO" id="GO:0000028">
    <property type="term" value="P:ribosomal small subunit assembly"/>
    <property type="evidence" value="ECO:0007669"/>
    <property type="project" value="TreeGrafter"/>
</dbReference>
<organism evidence="3 4">
    <name type="scientific">Parthenolecanium corni</name>
    <dbReference type="NCBI Taxonomy" id="536013"/>
    <lineage>
        <taxon>Eukaryota</taxon>
        <taxon>Metazoa</taxon>
        <taxon>Ecdysozoa</taxon>
        <taxon>Arthropoda</taxon>
        <taxon>Hexapoda</taxon>
        <taxon>Insecta</taxon>
        <taxon>Pterygota</taxon>
        <taxon>Neoptera</taxon>
        <taxon>Paraneoptera</taxon>
        <taxon>Hemiptera</taxon>
        <taxon>Sternorrhyncha</taxon>
        <taxon>Coccoidea</taxon>
        <taxon>Coccidae</taxon>
        <taxon>Parthenolecanium</taxon>
    </lineage>
</organism>
<name>A0AAN9YB00_9HEMI</name>
<dbReference type="Pfam" id="PF12923">
    <property type="entry name" value="RRP7"/>
    <property type="match status" value="1"/>
</dbReference>
<reference evidence="3 4" key="1">
    <citation type="submission" date="2024-03" db="EMBL/GenBank/DDBJ databases">
        <title>Adaptation during the transition from Ophiocordyceps entomopathogen to insect associate is accompanied by gene loss and intensified selection.</title>
        <authorList>
            <person name="Ward C.M."/>
            <person name="Onetto C.A."/>
            <person name="Borneman A.R."/>
        </authorList>
    </citation>
    <scope>NUCLEOTIDE SEQUENCE [LARGE SCALE GENOMIC DNA]</scope>
    <source>
        <strain evidence="3">AWRI1</strain>
        <tissue evidence="3">Single Adult Female</tissue>
    </source>
</reference>
<dbReference type="InterPro" id="IPR035979">
    <property type="entry name" value="RBD_domain_sf"/>
</dbReference>
<comment type="caution">
    <text evidence="3">The sequence shown here is derived from an EMBL/GenBank/DDBJ whole genome shotgun (WGS) entry which is preliminary data.</text>
</comment>
<evidence type="ECO:0000313" key="4">
    <source>
        <dbReference type="Proteomes" id="UP001367676"/>
    </source>
</evidence>
<evidence type="ECO:0000313" key="3">
    <source>
        <dbReference type="EMBL" id="KAK7604130.1"/>
    </source>
</evidence>
<dbReference type="InterPro" id="IPR034890">
    <property type="entry name" value="Rrp7A_RRM"/>
</dbReference>
<protein>
    <recommendedName>
        <fullName evidence="2">BEACH domain-containing protein</fullName>
    </recommendedName>
</protein>